<feature type="region of interest" description="Disordered" evidence="1">
    <location>
        <begin position="231"/>
        <end position="268"/>
    </location>
</feature>
<evidence type="ECO:0000313" key="2">
    <source>
        <dbReference type="EMBL" id="CAI3987983.1"/>
    </source>
</evidence>
<protein>
    <submittedName>
        <fullName evidence="2">Uncharacterized protein</fullName>
    </submittedName>
</protein>
<reference evidence="4" key="2">
    <citation type="submission" date="2024-04" db="EMBL/GenBank/DDBJ databases">
        <authorList>
            <person name="Chen Y."/>
            <person name="Shah S."/>
            <person name="Dougan E. K."/>
            <person name="Thang M."/>
            <person name="Chan C."/>
        </authorList>
    </citation>
    <scope>NUCLEOTIDE SEQUENCE [LARGE SCALE GENOMIC DNA]</scope>
</reference>
<comment type="caution">
    <text evidence="2">The sequence shown here is derived from an EMBL/GenBank/DDBJ whole genome shotgun (WGS) entry which is preliminary data.</text>
</comment>
<accession>A0A9P1CC55</accession>
<name>A0A9P1CC55_9DINO</name>
<evidence type="ECO:0000313" key="3">
    <source>
        <dbReference type="EMBL" id="CAI3987991.1"/>
    </source>
</evidence>
<evidence type="ECO:0000256" key="1">
    <source>
        <dbReference type="SAM" id="MobiDB-lite"/>
    </source>
</evidence>
<dbReference type="EMBL" id="CAMXCT030001224">
    <property type="protein sequence ID" value="CAL4775295.1"/>
    <property type="molecule type" value="Genomic_DNA"/>
</dbReference>
<dbReference type="OrthoDB" id="449314at2759"/>
<dbReference type="EMBL" id="CAMXCT010001224">
    <property type="protein sequence ID" value="CAI3987991.1"/>
    <property type="molecule type" value="Genomic_DNA"/>
</dbReference>
<evidence type="ECO:0000313" key="4">
    <source>
        <dbReference type="EMBL" id="CAL1141358.1"/>
    </source>
</evidence>
<keyword evidence="5" id="KW-1185">Reference proteome</keyword>
<dbReference type="AlphaFoldDB" id="A0A9P1CC55"/>
<dbReference type="EMBL" id="CAMXCT020001224">
    <property type="protein sequence ID" value="CAL1141366.1"/>
    <property type="molecule type" value="Genomic_DNA"/>
</dbReference>
<proteinExistence type="predicted"/>
<organism evidence="2">
    <name type="scientific">Cladocopium goreaui</name>
    <dbReference type="NCBI Taxonomy" id="2562237"/>
    <lineage>
        <taxon>Eukaryota</taxon>
        <taxon>Sar</taxon>
        <taxon>Alveolata</taxon>
        <taxon>Dinophyceae</taxon>
        <taxon>Suessiales</taxon>
        <taxon>Symbiodiniaceae</taxon>
        <taxon>Cladocopium</taxon>
    </lineage>
</organism>
<gene>
    <name evidence="2" type="ORF">C1SCF055_LOCUS15217</name>
    <name evidence="3" type="ORF">C1SCF055_LOCUS15225</name>
</gene>
<dbReference type="EMBL" id="CAMXCT010001224">
    <property type="protein sequence ID" value="CAI3987983.1"/>
    <property type="molecule type" value="Genomic_DNA"/>
</dbReference>
<dbReference type="EMBL" id="CAMXCT030001224">
    <property type="protein sequence ID" value="CAL4775303.1"/>
    <property type="molecule type" value="Genomic_DNA"/>
</dbReference>
<dbReference type="EMBL" id="CAMXCT020001224">
    <property type="protein sequence ID" value="CAL1141358.1"/>
    <property type="molecule type" value="Genomic_DNA"/>
</dbReference>
<sequence>MDAAGSGRTGQDLDEGELERIRQRILRDFKLEIRKLRGEVFLLRLVWINEVVFMVLELNVAMPAPIGWHLPAFYERWLVAGPVDRLRLRPGDVLLPVDFQRVEQRGVSMLLAACPEMIKRDLVASRTLTSTGILFRMFTVYQPGGGVEKAALLKQEAVDALAKVGGLQVGYRISAVRKELMVDTRPTVEAVRDYAEVLQAEAEELALVTNSKMFSTAPTAAPVLKDCPHKAALGGSSGGDTKTPRRVSKIKEKMTPEKGSPGAAQGEKVAKVVAQDEIKGASTDGGAAEKEPVKVPVSVAPAQVQEAPKESAADLMKVILDENSGVGQWALLDGGATHALRRARVDELEGLVAVEAELASGSTTLYRSKDHQTLLSLHEVEPILPLHLLVSKGYRVVWKTEGCRISHPTYGQVDCSMRQGCPVMPRAEALEMLHRFETEERLGMYLKEKERIWWKEHFFGSPRRGASTYGGSGGGSNGVDMPLE</sequence>
<dbReference type="Proteomes" id="UP001152797">
    <property type="component" value="Unassembled WGS sequence"/>
</dbReference>
<reference evidence="2" key="1">
    <citation type="submission" date="2022-10" db="EMBL/GenBank/DDBJ databases">
        <authorList>
            <person name="Chen Y."/>
            <person name="Dougan E. K."/>
            <person name="Chan C."/>
            <person name="Rhodes N."/>
            <person name="Thang M."/>
        </authorList>
    </citation>
    <scope>NUCLEOTIDE SEQUENCE</scope>
</reference>
<feature type="region of interest" description="Disordered" evidence="1">
    <location>
        <begin position="465"/>
        <end position="484"/>
    </location>
</feature>
<feature type="compositionally biased region" description="Gly residues" evidence="1">
    <location>
        <begin position="468"/>
        <end position="477"/>
    </location>
</feature>
<evidence type="ECO:0000313" key="5">
    <source>
        <dbReference type="Proteomes" id="UP001152797"/>
    </source>
</evidence>